<dbReference type="AlphaFoldDB" id="A0AA35QFR0"/>
<protein>
    <recommendedName>
        <fullName evidence="2">PD-(D/E)XK nuclease-like domain-containing protein</fullName>
    </recommendedName>
</protein>
<reference evidence="3" key="1">
    <citation type="submission" date="2023-01" db="EMBL/GenBank/DDBJ databases">
        <authorList>
            <person name="Piombo E."/>
        </authorList>
    </citation>
    <scope>NUCLEOTIDE SEQUENCE</scope>
</reference>
<feature type="domain" description="PD-(D/E)XK nuclease-like" evidence="2">
    <location>
        <begin position="109"/>
        <end position="356"/>
    </location>
</feature>
<dbReference type="Pfam" id="PF20516">
    <property type="entry name" value="PDDEXK_12"/>
    <property type="match status" value="1"/>
</dbReference>
<organism evidence="3 4">
    <name type="scientific">Clonostachys chloroleuca</name>
    <dbReference type="NCBI Taxonomy" id="1926264"/>
    <lineage>
        <taxon>Eukaryota</taxon>
        <taxon>Fungi</taxon>
        <taxon>Dikarya</taxon>
        <taxon>Ascomycota</taxon>
        <taxon>Pezizomycotina</taxon>
        <taxon>Sordariomycetes</taxon>
        <taxon>Hypocreomycetidae</taxon>
        <taxon>Hypocreales</taxon>
        <taxon>Bionectriaceae</taxon>
        <taxon>Clonostachys</taxon>
    </lineage>
</organism>
<feature type="compositionally biased region" description="Low complexity" evidence="1">
    <location>
        <begin position="24"/>
        <end position="38"/>
    </location>
</feature>
<dbReference type="InterPro" id="IPR046797">
    <property type="entry name" value="PDDEXK_12"/>
</dbReference>
<dbReference type="EMBL" id="CABFNP030001360">
    <property type="protein sequence ID" value="CAI6101183.1"/>
    <property type="molecule type" value="Genomic_DNA"/>
</dbReference>
<dbReference type="Proteomes" id="UP001160390">
    <property type="component" value="Unassembled WGS sequence"/>
</dbReference>
<evidence type="ECO:0000256" key="1">
    <source>
        <dbReference type="SAM" id="MobiDB-lite"/>
    </source>
</evidence>
<evidence type="ECO:0000259" key="2">
    <source>
        <dbReference type="Pfam" id="PF20516"/>
    </source>
</evidence>
<gene>
    <name evidence="3" type="ORF">CCHLO57077_00006419</name>
</gene>
<accession>A0AA35QFR0</accession>
<keyword evidence="4" id="KW-1185">Reference proteome</keyword>
<evidence type="ECO:0000313" key="3">
    <source>
        <dbReference type="EMBL" id="CAI6101183.1"/>
    </source>
</evidence>
<proteinExistence type="predicted"/>
<name>A0AA35QFR0_9HYPO</name>
<sequence length="369" mass="41308">MSDYDTTESPPNKRPRLDSDSECSESSTSYSGSSGTASPTRNLVMLQSENVIDRQSFTGEKQRPKRLDNLVNLIKDDGIGMGILTQPDLHPDERVLLSDLLNTRRLIDTAGMRTNLGVMRPIADLVEIWREANICEVNGHSEAAWNSEVRSPLLKAALRYCVVNQPGDTRPVKIAHTNITTAQIIESYSPYQETKPEKRADRVDFCFYLQPKFQLTKGALSSAAQRSVHGSINHTDYITLLNRPISLSIKTDRKAGLEHMSVWLSAHWERLDELGASKERLLEAIMDDQVMFLPGIIVQGHAWALVAAIQGALLRNRGETVIWTEIPIGSTEGLQGICQIITVLQRLAVWSADTYWPWLASLRHCQFST</sequence>
<feature type="region of interest" description="Disordered" evidence="1">
    <location>
        <begin position="1"/>
        <end position="40"/>
    </location>
</feature>
<evidence type="ECO:0000313" key="4">
    <source>
        <dbReference type="Proteomes" id="UP001160390"/>
    </source>
</evidence>
<comment type="caution">
    <text evidence="3">The sequence shown here is derived from an EMBL/GenBank/DDBJ whole genome shotgun (WGS) entry which is preliminary data.</text>
</comment>